<name>A0ABW4C9Y1_9BACL</name>
<protein>
    <submittedName>
        <fullName evidence="1">Uncharacterized protein</fullName>
    </submittedName>
</protein>
<accession>A0ABW4C9Y1</accession>
<sequence>MINQKIGGGRESCANKATFVPWALQSKGAEALDEGSTTGTTISMG</sequence>
<dbReference type="EMBL" id="JBHTNU010000008">
    <property type="protein sequence ID" value="MFD1427217.1"/>
    <property type="molecule type" value="Genomic_DNA"/>
</dbReference>
<comment type="caution">
    <text evidence="1">The sequence shown here is derived from an EMBL/GenBank/DDBJ whole genome shotgun (WGS) entry which is preliminary data.</text>
</comment>
<keyword evidence="2" id="KW-1185">Reference proteome</keyword>
<organism evidence="1 2">
    <name type="scientific">Kroppenstedtia sanguinis</name>
    <dbReference type="NCBI Taxonomy" id="1380684"/>
    <lineage>
        <taxon>Bacteria</taxon>
        <taxon>Bacillati</taxon>
        <taxon>Bacillota</taxon>
        <taxon>Bacilli</taxon>
        <taxon>Bacillales</taxon>
        <taxon>Thermoactinomycetaceae</taxon>
        <taxon>Kroppenstedtia</taxon>
    </lineage>
</organism>
<evidence type="ECO:0000313" key="2">
    <source>
        <dbReference type="Proteomes" id="UP001597282"/>
    </source>
</evidence>
<proteinExistence type="predicted"/>
<dbReference type="Proteomes" id="UP001597282">
    <property type="component" value="Unassembled WGS sequence"/>
</dbReference>
<reference evidence="2" key="1">
    <citation type="journal article" date="2019" name="Int. J. Syst. Evol. Microbiol.">
        <title>The Global Catalogue of Microorganisms (GCM) 10K type strain sequencing project: providing services to taxonomists for standard genome sequencing and annotation.</title>
        <authorList>
            <consortium name="The Broad Institute Genomics Platform"/>
            <consortium name="The Broad Institute Genome Sequencing Center for Infectious Disease"/>
            <person name="Wu L."/>
            <person name="Ma J."/>
        </authorList>
    </citation>
    <scope>NUCLEOTIDE SEQUENCE [LARGE SCALE GENOMIC DNA]</scope>
    <source>
        <strain evidence="2">S1</strain>
    </source>
</reference>
<evidence type="ECO:0000313" key="1">
    <source>
        <dbReference type="EMBL" id="MFD1427217.1"/>
    </source>
</evidence>
<gene>
    <name evidence="1" type="ORF">ACFQ4Y_09805</name>
</gene>